<keyword evidence="7" id="KW-1185">Reference proteome</keyword>
<evidence type="ECO:0000256" key="3">
    <source>
        <dbReference type="ARBA" id="ARBA00022989"/>
    </source>
</evidence>
<dbReference type="InterPro" id="IPR053066">
    <property type="entry name" value="ADGR_G7"/>
</dbReference>
<evidence type="ECO:0000313" key="6">
    <source>
        <dbReference type="EMBL" id="CAB1428046.1"/>
    </source>
</evidence>
<dbReference type="Proteomes" id="UP001153269">
    <property type="component" value="Unassembled WGS sequence"/>
</dbReference>
<proteinExistence type="predicted"/>
<keyword evidence="2 5" id="KW-0812">Transmembrane</keyword>
<evidence type="ECO:0000256" key="2">
    <source>
        <dbReference type="ARBA" id="ARBA00022692"/>
    </source>
</evidence>
<keyword evidence="3 5" id="KW-1133">Transmembrane helix</keyword>
<protein>
    <submittedName>
        <fullName evidence="6">Uncharacterized protein</fullName>
    </submittedName>
</protein>
<reference evidence="6" key="1">
    <citation type="submission" date="2020-03" db="EMBL/GenBank/DDBJ databases">
        <authorList>
            <person name="Weist P."/>
        </authorList>
    </citation>
    <scope>NUCLEOTIDE SEQUENCE</scope>
</reference>
<accession>A0A9N7UBL2</accession>
<dbReference type="Pfam" id="PF00002">
    <property type="entry name" value="7tm_2"/>
    <property type="match status" value="1"/>
</dbReference>
<comment type="subcellular location">
    <subcellularLocation>
        <location evidence="1">Membrane</location>
        <topology evidence="1">Multi-pass membrane protein</topology>
    </subcellularLocation>
</comment>
<evidence type="ECO:0000256" key="1">
    <source>
        <dbReference type="ARBA" id="ARBA00004141"/>
    </source>
</evidence>
<evidence type="ECO:0000256" key="4">
    <source>
        <dbReference type="ARBA" id="ARBA00023136"/>
    </source>
</evidence>
<dbReference type="InterPro" id="IPR000832">
    <property type="entry name" value="GPCR_2_secretin-like"/>
</dbReference>
<name>A0A9N7UBL2_PLEPL</name>
<organism evidence="6 7">
    <name type="scientific">Pleuronectes platessa</name>
    <name type="common">European plaice</name>
    <dbReference type="NCBI Taxonomy" id="8262"/>
    <lineage>
        <taxon>Eukaryota</taxon>
        <taxon>Metazoa</taxon>
        <taxon>Chordata</taxon>
        <taxon>Craniata</taxon>
        <taxon>Vertebrata</taxon>
        <taxon>Euteleostomi</taxon>
        <taxon>Actinopterygii</taxon>
        <taxon>Neopterygii</taxon>
        <taxon>Teleostei</taxon>
        <taxon>Neoteleostei</taxon>
        <taxon>Acanthomorphata</taxon>
        <taxon>Carangaria</taxon>
        <taxon>Pleuronectiformes</taxon>
        <taxon>Pleuronectoidei</taxon>
        <taxon>Pleuronectidae</taxon>
        <taxon>Pleuronectes</taxon>
    </lineage>
</organism>
<keyword evidence="4 5" id="KW-0472">Membrane</keyword>
<dbReference type="EMBL" id="CADEAL010001015">
    <property type="protein sequence ID" value="CAB1428046.1"/>
    <property type="molecule type" value="Genomic_DNA"/>
</dbReference>
<sequence>MLSACDGLTLSLLAKEATPLATCCFSPPVRLIRVVIFRESLQSNKQVKIALLSLCGSLLGFIITFLTGAVQSDKADDEPPALREPNVIPPTDEHVEPERISCTTVAFLLHFTLLATFMWISLYGHLMMEETFDNDPPEYWTYLSLALGWGLPAVVGGDHNGHHLYDGRSSGIQTRGILLARSSGQEQTL</sequence>
<dbReference type="GO" id="GO:0016020">
    <property type="term" value="C:membrane"/>
    <property type="evidence" value="ECO:0007669"/>
    <property type="project" value="UniProtKB-SubCell"/>
</dbReference>
<dbReference type="GO" id="GO:0004930">
    <property type="term" value="F:G protein-coupled receptor activity"/>
    <property type="evidence" value="ECO:0007669"/>
    <property type="project" value="InterPro"/>
</dbReference>
<evidence type="ECO:0000313" key="7">
    <source>
        <dbReference type="Proteomes" id="UP001153269"/>
    </source>
</evidence>
<dbReference type="Gene3D" id="1.20.1070.10">
    <property type="entry name" value="Rhodopsin 7-helix transmembrane proteins"/>
    <property type="match status" value="1"/>
</dbReference>
<evidence type="ECO:0000256" key="5">
    <source>
        <dbReference type="SAM" id="Phobius"/>
    </source>
</evidence>
<comment type="caution">
    <text evidence="6">The sequence shown here is derived from an EMBL/GenBank/DDBJ whole genome shotgun (WGS) entry which is preliminary data.</text>
</comment>
<feature type="transmembrane region" description="Helical" evidence="5">
    <location>
        <begin position="105"/>
        <end position="124"/>
    </location>
</feature>
<dbReference type="PANTHER" id="PTHR47767">
    <property type="entry name" value="ADHESION G PROTEIN-COUPLED RECEPTOR G7"/>
    <property type="match status" value="1"/>
</dbReference>
<dbReference type="AlphaFoldDB" id="A0A9N7UBL2"/>
<feature type="transmembrane region" description="Helical" evidence="5">
    <location>
        <begin position="49"/>
        <end position="70"/>
    </location>
</feature>
<gene>
    <name evidence="6" type="ORF">PLEPLA_LOCUS16000</name>
</gene>